<evidence type="ECO:0000256" key="7">
    <source>
        <dbReference type="ARBA" id="ARBA00023288"/>
    </source>
</evidence>
<organism evidence="11">
    <name type="scientific">Trypanosoma brucei</name>
    <dbReference type="NCBI Taxonomy" id="5691"/>
    <lineage>
        <taxon>Eukaryota</taxon>
        <taxon>Discoba</taxon>
        <taxon>Euglenozoa</taxon>
        <taxon>Kinetoplastea</taxon>
        <taxon>Metakinetoplastina</taxon>
        <taxon>Trypanosomatida</taxon>
        <taxon>Trypanosomatidae</taxon>
        <taxon>Trypanosoma</taxon>
    </lineage>
</organism>
<feature type="region of interest" description="Disordered" evidence="8">
    <location>
        <begin position="420"/>
        <end position="449"/>
    </location>
</feature>
<evidence type="ECO:0000256" key="8">
    <source>
        <dbReference type="SAM" id="MobiDB-lite"/>
    </source>
</evidence>
<dbReference type="GO" id="GO:0098552">
    <property type="term" value="C:side of membrane"/>
    <property type="evidence" value="ECO:0007669"/>
    <property type="project" value="UniProtKB-KW"/>
</dbReference>
<evidence type="ECO:0000313" key="12">
    <source>
        <dbReference type="EMBL" id="APD73334.1"/>
    </source>
</evidence>
<keyword evidence="5 9" id="KW-0472">Membrane</keyword>
<feature type="compositionally biased region" description="Basic and acidic residues" evidence="8">
    <location>
        <begin position="429"/>
        <end position="446"/>
    </location>
</feature>
<evidence type="ECO:0000256" key="9">
    <source>
        <dbReference type="SAM" id="Phobius"/>
    </source>
</evidence>
<protein>
    <submittedName>
        <fullName evidence="12">Variant surface glycoprotein 1125.1067</fullName>
    </submittedName>
    <submittedName>
        <fullName evidence="11">Variant surface glycoprotein 787</fullName>
    </submittedName>
</protein>
<dbReference type="EMBL" id="KC613810">
    <property type="protein sequence ID" value="AGH61241.1"/>
    <property type="molecule type" value="Genomic_DNA"/>
</dbReference>
<evidence type="ECO:0000313" key="11">
    <source>
        <dbReference type="EMBL" id="AGH61241.1"/>
    </source>
</evidence>
<comment type="function">
    <text evidence="1">VSG forms a coat on the surface of the parasite. The trypanosome evades the immune response of the host by expressing a series of antigenically distinct VSGs from an estimated 1000 VSG genes.</text>
</comment>
<evidence type="ECO:0000256" key="2">
    <source>
        <dbReference type="ARBA" id="ARBA00004609"/>
    </source>
</evidence>
<dbReference type="EMBL" id="KX699378">
    <property type="protein sequence ID" value="APD73334.1"/>
    <property type="molecule type" value="Genomic_DNA"/>
</dbReference>
<dbReference type="VEuPathDB" id="TriTrypDB:Tb427_000148800"/>
<keyword evidence="7" id="KW-0449">Lipoprotein</keyword>
<evidence type="ECO:0000256" key="5">
    <source>
        <dbReference type="ARBA" id="ARBA00023136"/>
    </source>
</evidence>
<dbReference type="GO" id="GO:0005886">
    <property type="term" value="C:plasma membrane"/>
    <property type="evidence" value="ECO:0007669"/>
    <property type="project" value="UniProtKB-SubCell"/>
</dbReference>
<accession>M4T0Q4</accession>
<reference evidence="11" key="2">
    <citation type="journal article" date="2014" name="Mol. Biochem. Parasitol.">
        <title>Capturing the variant surface glycoprotein repertoire (the VSGnome) of Trypanosoma brucei Lister 427.</title>
        <authorList>
            <person name="Cross G.A."/>
            <person name="Kim H.S."/>
            <person name="Wickstead B."/>
        </authorList>
    </citation>
    <scope>NUCLEOTIDE SEQUENCE</scope>
    <source>
        <strain evidence="11">Lister 427</strain>
    </source>
</reference>
<comment type="subcellular location">
    <subcellularLocation>
        <location evidence="2">Cell membrane</location>
        <topology evidence="2">Lipid-anchor</topology>
        <topology evidence="2">GPI-anchor</topology>
    </subcellularLocation>
</comment>
<evidence type="ECO:0000256" key="4">
    <source>
        <dbReference type="ARBA" id="ARBA00022622"/>
    </source>
</evidence>
<evidence type="ECO:0000256" key="3">
    <source>
        <dbReference type="ARBA" id="ARBA00022475"/>
    </source>
</evidence>
<dbReference type="InterPro" id="IPR027446">
    <property type="entry name" value="VSG_C_dom_sf"/>
</dbReference>
<evidence type="ECO:0000256" key="6">
    <source>
        <dbReference type="ARBA" id="ARBA00023180"/>
    </source>
</evidence>
<dbReference type="VEuPathDB" id="TriTrypDB:Tb10.v4.0122"/>
<evidence type="ECO:0000256" key="10">
    <source>
        <dbReference type="SAM" id="SignalP"/>
    </source>
</evidence>
<reference evidence="11" key="1">
    <citation type="submission" date="2013-02" db="EMBL/GenBank/DDBJ databases">
        <authorList>
            <person name="Cross G.A.M."/>
            <person name="Kim H.-S."/>
            <person name="Wickstead B."/>
        </authorList>
    </citation>
    <scope>NUCLEOTIDE SEQUENCE</scope>
    <source>
        <strain evidence="11">Lister 427</strain>
    </source>
</reference>
<evidence type="ECO:0000256" key="1">
    <source>
        <dbReference type="ARBA" id="ARBA00002523"/>
    </source>
</evidence>
<keyword evidence="4" id="KW-0336">GPI-anchor</keyword>
<feature type="transmembrane region" description="Helical" evidence="9">
    <location>
        <begin position="506"/>
        <end position="525"/>
    </location>
</feature>
<dbReference type="SUPFAM" id="SSF118251">
    <property type="entry name" value="Variant surface glycoprotein MITAT 1.2, VSG 221, C-terminal domain"/>
    <property type="match status" value="1"/>
</dbReference>
<dbReference type="AlphaFoldDB" id="M4T0Q4"/>
<dbReference type="SUPFAM" id="SSF58087">
    <property type="entry name" value="Variant surface glycoprotein (N-terminal domain)"/>
    <property type="match status" value="1"/>
</dbReference>
<feature type="signal peptide" evidence="10">
    <location>
        <begin position="1"/>
        <end position="21"/>
    </location>
</feature>
<dbReference type="VEuPathDB" id="TriTrypDB:Tb1125.Tb11.v5.0913"/>
<keyword evidence="10" id="KW-0732">Signal</keyword>
<name>M4T0Q4_9TRYP</name>
<keyword evidence="9" id="KW-1133">Transmembrane helix</keyword>
<proteinExistence type="predicted"/>
<keyword evidence="9" id="KW-0812">Transmembrane</keyword>
<keyword evidence="3" id="KW-1003">Cell membrane</keyword>
<sequence>MRSTLLFTTIYIVLKVGISSAQKVAERTANEQVTDFCSADIYYESIENEVKEWTATAIAEAASHEAEAKMLTLAAEVQRTSQKGAAYKVLATLAQDRANKAAAAAAATAKTLSAALTIISRTRAQISTFYGLAEQKATSERIRHETMAGSNTLLRSGSPSRKCAATLTRTTPQSATCSDEQGKAAKLKSIAGALAMAKAVKSILKAKTKLAEVKVAFEGVGNLGTSSGWNVHSTATHCEDHASGQAAASANHAIAITGITEKYAISFDDVKLDQEPDGEAAKEPQTTNEQRSYFVSEQQLAEAIRQARQAQITKTPLLQTESIEKVASSEAAAALYDFMTGQHSNRPEKKPEAEKVAKLIFGEVTGSINDDFIKPLSKDKLTIPTSGKPIEGSTQKLAQENFDTAMVYYFSPNTKKEIANTAGDEAEGDEKADVADKSGEKKDGDNKAATTQCTATEADKCDKTKCDWNAEKNECKVKVGVSIESAEKVGTENTTGSNSFIIKAPLWLAFFYWDIIYKVFLFNFIKIVNLSISRDFNKLYNI</sequence>
<feature type="chain" id="PRO_5004057928" evidence="10">
    <location>
        <begin position="22"/>
        <end position="542"/>
    </location>
</feature>
<reference evidence="12" key="3">
    <citation type="submission" date="2016-08" db="EMBL/GenBank/DDBJ databases">
        <title>VSG repertoire of Trypanosoma brucei EATRO 1125.</title>
        <authorList>
            <person name="Cross G.A."/>
        </authorList>
    </citation>
    <scope>NUCLEOTIDE SEQUENCE</scope>
    <source>
        <strain evidence="12">EATRO 1125</strain>
    </source>
</reference>
<keyword evidence="6" id="KW-0325">Glycoprotein</keyword>